<gene>
    <name evidence="1" type="ORF">NDU88_003560</name>
</gene>
<protein>
    <submittedName>
        <fullName evidence="1">Uncharacterized protein</fullName>
    </submittedName>
</protein>
<sequence>GSNQTPKLLIRLLGGGRVEAPSRLLDIAKGLLFPKYITSVFSLLSFILLPAIHVATASRHGPNAVPRSGRAFEKETTSWVSSAYETNFTPNGSTIPAKG</sequence>
<keyword evidence="2" id="KW-1185">Reference proteome</keyword>
<feature type="non-terminal residue" evidence="1">
    <location>
        <position position="99"/>
    </location>
</feature>
<dbReference type="AlphaFoldDB" id="A0AAV7VHR3"/>
<dbReference type="EMBL" id="JANPWB010000003">
    <property type="protein sequence ID" value="KAJ1199727.1"/>
    <property type="molecule type" value="Genomic_DNA"/>
</dbReference>
<dbReference type="Proteomes" id="UP001066276">
    <property type="component" value="Chromosome 2_1"/>
</dbReference>
<comment type="caution">
    <text evidence="1">The sequence shown here is derived from an EMBL/GenBank/DDBJ whole genome shotgun (WGS) entry which is preliminary data.</text>
</comment>
<evidence type="ECO:0000313" key="2">
    <source>
        <dbReference type="Proteomes" id="UP001066276"/>
    </source>
</evidence>
<name>A0AAV7VHR3_PLEWA</name>
<organism evidence="1 2">
    <name type="scientific">Pleurodeles waltl</name>
    <name type="common">Iberian ribbed newt</name>
    <dbReference type="NCBI Taxonomy" id="8319"/>
    <lineage>
        <taxon>Eukaryota</taxon>
        <taxon>Metazoa</taxon>
        <taxon>Chordata</taxon>
        <taxon>Craniata</taxon>
        <taxon>Vertebrata</taxon>
        <taxon>Euteleostomi</taxon>
        <taxon>Amphibia</taxon>
        <taxon>Batrachia</taxon>
        <taxon>Caudata</taxon>
        <taxon>Salamandroidea</taxon>
        <taxon>Salamandridae</taxon>
        <taxon>Pleurodelinae</taxon>
        <taxon>Pleurodeles</taxon>
    </lineage>
</organism>
<accession>A0AAV7VHR3</accession>
<feature type="non-terminal residue" evidence="1">
    <location>
        <position position="1"/>
    </location>
</feature>
<reference evidence="1" key="1">
    <citation type="journal article" date="2022" name="bioRxiv">
        <title>Sequencing and chromosome-scale assembly of the giantPleurodeles waltlgenome.</title>
        <authorList>
            <person name="Brown T."/>
            <person name="Elewa A."/>
            <person name="Iarovenko S."/>
            <person name="Subramanian E."/>
            <person name="Araus A.J."/>
            <person name="Petzold A."/>
            <person name="Susuki M."/>
            <person name="Suzuki K.-i.T."/>
            <person name="Hayashi T."/>
            <person name="Toyoda A."/>
            <person name="Oliveira C."/>
            <person name="Osipova E."/>
            <person name="Leigh N.D."/>
            <person name="Simon A."/>
            <person name="Yun M.H."/>
        </authorList>
    </citation>
    <scope>NUCLEOTIDE SEQUENCE</scope>
    <source>
        <strain evidence="1">20211129_DDA</strain>
        <tissue evidence="1">Liver</tissue>
    </source>
</reference>
<proteinExistence type="predicted"/>
<evidence type="ECO:0000313" key="1">
    <source>
        <dbReference type="EMBL" id="KAJ1199727.1"/>
    </source>
</evidence>